<dbReference type="OrthoDB" id="9800207at2"/>
<keyword evidence="3" id="KW-1185">Reference proteome</keyword>
<keyword evidence="1" id="KW-1133">Transmembrane helix</keyword>
<feature type="transmembrane region" description="Helical" evidence="1">
    <location>
        <begin position="112"/>
        <end position="134"/>
    </location>
</feature>
<evidence type="ECO:0000256" key="1">
    <source>
        <dbReference type="SAM" id="Phobius"/>
    </source>
</evidence>
<organism evidence="2 3">
    <name type="scientific">Thalassolituus maritimus</name>
    <dbReference type="NCBI Taxonomy" id="484498"/>
    <lineage>
        <taxon>Bacteria</taxon>
        <taxon>Pseudomonadati</taxon>
        <taxon>Pseudomonadota</taxon>
        <taxon>Gammaproteobacteria</taxon>
        <taxon>Oceanospirillales</taxon>
        <taxon>Oceanospirillaceae</taxon>
        <taxon>Thalassolituus</taxon>
    </lineage>
</organism>
<dbReference type="Proteomes" id="UP000185639">
    <property type="component" value="Unassembled WGS sequence"/>
</dbReference>
<dbReference type="EMBL" id="FTOH01000007">
    <property type="protein sequence ID" value="SIT01832.1"/>
    <property type="molecule type" value="Genomic_DNA"/>
</dbReference>
<accession>A0A1N7NU58</accession>
<keyword evidence="1" id="KW-0812">Transmembrane</keyword>
<feature type="transmembrane region" description="Helical" evidence="1">
    <location>
        <begin position="146"/>
        <end position="164"/>
    </location>
</feature>
<evidence type="ECO:0000313" key="2">
    <source>
        <dbReference type="EMBL" id="SIT01832.1"/>
    </source>
</evidence>
<dbReference type="AlphaFoldDB" id="A0A1N7NU58"/>
<dbReference type="Pfam" id="PF04403">
    <property type="entry name" value="PqiA"/>
    <property type="match status" value="1"/>
</dbReference>
<dbReference type="InterPro" id="IPR007498">
    <property type="entry name" value="PqiA-like"/>
</dbReference>
<feature type="transmembrane region" description="Helical" evidence="1">
    <location>
        <begin position="12"/>
        <end position="33"/>
    </location>
</feature>
<evidence type="ECO:0000313" key="3">
    <source>
        <dbReference type="Proteomes" id="UP000185639"/>
    </source>
</evidence>
<gene>
    <name evidence="2" type="ORF">SAMN05421686_107260</name>
</gene>
<keyword evidence="1" id="KW-0472">Membrane</keyword>
<protein>
    <submittedName>
        <fullName evidence="2">Paraquat-inducible protein A</fullName>
    </submittedName>
</protein>
<proteinExistence type="predicted"/>
<feature type="transmembrane region" description="Helical" evidence="1">
    <location>
        <begin position="72"/>
        <end position="100"/>
    </location>
</feature>
<dbReference type="RefSeq" id="WP_076516670.1">
    <property type="nucleotide sequence ID" value="NZ_FTOH01000007.1"/>
</dbReference>
<name>A0A1N7NU58_9GAMM</name>
<sequence length="170" mass="19075">MNRLVNSLQQATWAQRLGLLLAIASYVVLWPGVTEPIMTIKASVNMFGLKAELFNETRSIWETVTSLNKQGYALVAFLIVTFSVVIPVLKGLVTLFTWLWPSDLRWRVVAAISKWSMVDVFVVGVLVAFLTAKATAEMQATLLDGFWWFLSFCILSIISGQLLAQHRLPK</sequence>
<dbReference type="STRING" id="484498.SAMN05421686_107260"/>
<reference evidence="3" key="1">
    <citation type="submission" date="2017-01" db="EMBL/GenBank/DDBJ databases">
        <authorList>
            <person name="Varghese N."/>
            <person name="Submissions S."/>
        </authorList>
    </citation>
    <scope>NUCLEOTIDE SEQUENCE [LARGE SCALE GENOMIC DNA]</scope>
    <source>
        <strain evidence="3">DSM 24913</strain>
    </source>
</reference>